<dbReference type="EMBL" id="JYDJ01000314">
    <property type="protein sequence ID" value="KRX37351.1"/>
    <property type="molecule type" value="Genomic_DNA"/>
</dbReference>
<evidence type="ECO:0000313" key="2">
    <source>
        <dbReference type="EMBL" id="KRX37351.1"/>
    </source>
</evidence>
<keyword evidence="1" id="KW-0812">Transmembrane</keyword>
<organism evidence="2 3">
    <name type="scientific">Trichinella murrelli</name>
    <dbReference type="NCBI Taxonomy" id="144512"/>
    <lineage>
        <taxon>Eukaryota</taxon>
        <taxon>Metazoa</taxon>
        <taxon>Ecdysozoa</taxon>
        <taxon>Nematoda</taxon>
        <taxon>Enoplea</taxon>
        <taxon>Dorylaimia</taxon>
        <taxon>Trichinellida</taxon>
        <taxon>Trichinellidae</taxon>
        <taxon>Trichinella</taxon>
    </lineage>
</organism>
<keyword evidence="1" id="KW-0472">Membrane</keyword>
<evidence type="ECO:0000313" key="3">
    <source>
        <dbReference type="Proteomes" id="UP000055048"/>
    </source>
</evidence>
<gene>
    <name evidence="2" type="ORF">T05_6097</name>
</gene>
<comment type="caution">
    <text evidence="2">The sequence shown here is derived from an EMBL/GenBank/DDBJ whole genome shotgun (WGS) entry which is preliminary data.</text>
</comment>
<dbReference type="Proteomes" id="UP000055048">
    <property type="component" value="Unassembled WGS sequence"/>
</dbReference>
<feature type="transmembrane region" description="Helical" evidence="1">
    <location>
        <begin position="368"/>
        <end position="391"/>
    </location>
</feature>
<keyword evidence="1" id="KW-1133">Transmembrane helix</keyword>
<evidence type="ECO:0000256" key="1">
    <source>
        <dbReference type="SAM" id="Phobius"/>
    </source>
</evidence>
<reference evidence="2 3" key="1">
    <citation type="submission" date="2015-01" db="EMBL/GenBank/DDBJ databases">
        <title>Evolution of Trichinella species and genotypes.</title>
        <authorList>
            <person name="Korhonen P.K."/>
            <person name="Edoardo P."/>
            <person name="Giuseppe L.R."/>
            <person name="Gasser R.B."/>
        </authorList>
    </citation>
    <scope>NUCLEOTIDE SEQUENCE [LARGE SCALE GENOMIC DNA]</scope>
    <source>
        <strain evidence="2">ISS417</strain>
    </source>
</reference>
<feature type="transmembrane region" description="Helical" evidence="1">
    <location>
        <begin position="397"/>
        <end position="414"/>
    </location>
</feature>
<name>A0A0V0TFH7_9BILA</name>
<dbReference type="AlphaFoldDB" id="A0A0V0TFH7"/>
<protein>
    <submittedName>
        <fullName evidence="2">Uncharacterized protein</fullName>
    </submittedName>
</protein>
<proteinExistence type="predicted"/>
<keyword evidence="3" id="KW-1185">Reference proteome</keyword>
<accession>A0A0V0TFH7</accession>
<sequence>MCLVFPHVQHVLRSTFSRRRRCGGGAAFATAGMSIIRSSFNCHTTCTSSFPTSFRVVTVAAVASLTSTAGCRFSWSASALTKEALTLNVVSSFQMHSSRAAPSIASAKLSVLLCKTAVLTASAESPALNCCSRILSAAPLSPGNTFGNSQPENLSEPSIEIVRLLDVHSPYYAPQLLISMILNKGCSSLRRHGSTSPCVRTRSPRSITWLVPPAANPFRPVSPVMLANCSAHQRYVIFDHRERQGTKQRKQQWQNKKDEITAAPHTLTGFRLRVSHCRCTVSRSPSHIQSNRLHGCPVMPFSELKRRGRGATDFCCTKDNQCVNPVGLVGRWDRRQRQFIDPHPGGKFCTLIRASVCIQLMIISQIDYLFYSMQALHDILVILWLLHIFFYMNGSDFTLIFDIIALSILMDFVVL</sequence>